<protein>
    <submittedName>
        <fullName evidence="2">Glycosyltransferase involved in cell wall biosynthesis</fullName>
    </submittedName>
</protein>
<comment type="caution">
    <text evidence="2">The sequence shown here is derived from an EMBL/GenBank/DDBJ whole genome shotgun (WGS) entry which is preliminary data.</text>
</comment>
<reference evidence="2 3" key="1">
    <citation type="submission" date="2024-06" db="EMBL/GenBank/DDBJ databases">
        <title>Sorghum-associated microbial communities from plants grown in Nebraska, USA.</title>
        <authorList>
            <person name="Schachtman D."/>
        </authorList>
    </citation>
    <scope>NUCLEOTIDE SEQUENCE [LARGE SCALE GENOMIC DNA]</scope>
    <source>
        <strain evidence="2 3">2709</strain>
    </source>
</reference>
<dbReference type="PANTHER" id="PTHR43685">
    <property type="entry name" value="GLYCOSYLTRANSFERASE"/>
    <property type="match status" value="1"/>
</dbReference>
<dbReference type="Pfam" id="PF00535">
    <property type="entry name" value="Glycos_transf_2"/>
    <property type="match status" value="1"/>
</dbReference>
<sequence>MNLSTFSQASTAVIIPAFNRELLVCAAIENVLSQNCQNLEIIVVDDGSDDRTAERARSYPGVRVLSQANGGPAAARNFGISNTQSDFIAFLDSDDLWAPHMLARLLNVLEGDPQIDVAMGLPQLARIKADGQGHDLFGEPGDAFSRSISGTVFRRTAFLNKVGLFDRELRFGEDLDWFLRAQECKVIVQRLDAISVFFRRHDGNMTKGKNMVDLNLLRNFKKSLDRKRTASTP</sequence>
<dbReference type="CDD" id="cd00761">
    <property type="entry name" value="Glyco_tranf_GTA_type"/>
    <property type="match status" value="1"/>
</dbReference>
<accession>A0ABV2QDN6</accession>
<keyword evidence="3" id="KW-1185">Reference proteome</keyword>
<dbReference type="InterPro" id="IPR050834">
    <property type="entry name" value="Glycosyltransf_2"/>
</dbReference>
<gene>
    <name evidence="2" type="ORF">ABIE13_004277</name>
</gene>
<dbReference type="PANTHER" id="PTHR43685:SF2">
    <property type="entry name" value="GLYCOSYLTRANSFERASE 2-LIKE DOMAIN-CONTAINING PROTEIN"/>
    <property type="match status" value="1"/>
</dbReference>
<proteinExistence type="predicted"/>
<dbReference type="Proteomes" id="UP001549320">
    <property type="component" value="Unassembled WGS sequence"/>
</dbReference>
<organism evidence="2 3">
    <name type="scientific">Ottowia thiooxydans</name>
    <dbReference type="NCBI Taxonomy" id="219182"/>
    <lineage>
        <taxon>Bacteria</taxon>
        <taxon>Pseudomonadati</taxon>
        <taxon>Pseudomonadota</taxon>
        <taxon>Betaproteobacteria</taxon>
        <taxon>Burkholderiales</taxon>
        <taxon>Comamonadaceae</taxon>
        <taxon>Ottowia</taxon>
    </lineage>
</organism>
<evidence type="ECO:0000259" key="1">
    <source>
        <dbReference type="Pfam" id="PF00535"/>
    </source>
</evidence>
<dbReference type="InterPro" id="IPR001173">
    <property type="entry name" value="Glyco_trans_2-like"/>
</dbReference>
<name>A0ABV2QDN6_9BURK</name>
<dbReference type="InterPro" id="IPR029044">
    <property type="entry name" value="Nucleotide-diphossugar_trans"/>
</dbReference>
<evidence type="ECO:0000313" key="2">
    <source>
        <dbReference type="EMBL" id="MET4579154.1"/>
    </source>
</evidence>
<dbReference type="RefSeq" id="WP_354446975.1">
    <property type="nucleotide sequence ID" value="NZ_JBEPSH010000008.1"/>
</dbReference>
<dbReference type="SUPFAM" id="SSF53448">
    <property type="entry name" value="Nucleotide-diphospho-sugar transferases"/>
    <property type="match status" value="1"/>
</dbReference>
<dbReference type="Gene3D" id="3.90.550.10">
    <property type="entry name" value="Spore Coat Polysaccharide Biosynthesis Protein SpsA, Chain A"/>
    <property type="match status" value="1"/>
</dbReference>
<evidence type="ECO:0000313" key="3">
    <source>
        <dbReference type="Proteomes" id="UP001549320"/>
    </source>
</evidence>
<feature type="domain" description="Glycosyltransferase 2-like" evidence="1">
    <location>
        <begin position="13"/>
        <end position="118"/>
    </location>
</feature>
<dbReference type="EMBL" id="JBEPSH010000008">
    <property type="protein sequence ID" value="MET4579154.1"/>
    <property type="molecule type" value="Genomic_DNA"/>
</dbReference>